<feature type="coiled-coil region" evidence="6">
    <location>
        <begin position="324"/>
        <end position="358"/>
    </location>
</feature>
<evidence type="ECO:0000256" key="3">
    <source>
        <dbReference type="ARBA" id="ARBA00023125"/>
    </source>
</evidence>
<dbReference type="InterPro" id="IPR004827">
    <property type="entry name" value="bZIP"/>
</dbReference>
<comment type="subcellular location">
    <subcellularLocation>
        <location evidence="1">Nucleus</location>
    </subcellularLocation>
</comment>
<name>A0A163KHX1_ABSGL</name>
<protein>
    <recommendedName>
        <fullName evidence="8">BZIP domain-containing protein</fullName>
    </recommendedName>
</protein>
<proteinExistence type="predicted"/>
<dbReference type="Proteomes" id="UP000078561">
    <property type="component" value="Unassembled WGS sequence"/>
</dbReference>
<feature type="compositionally biased region" description="Polar residues" evidence="7">
    <location>
        <begin position="1"/>
        <end position="12"/>
    </location>
</feature>
<dbReference type="FunCoup" id="A0A163KHX1">
    <property type="interactions" value="109"/>
</dbReference>
<organism evidence="9">
    <name type="scientific">Absidia glauca</name>
    <name type="common">Pin mould</name>
    <dbReference type="NCBI Taxonomy" id="4829"/>
    <lineage>
        <taxon>Eukaryota</taxon>
        <taxon>Fungi</taxon>
        <taxon>Fungi incertae sedis</taxon>
        <taxon>Mucoromycota</taxon>
        <taxon>Mucoromycotina</taxon>
        <taxon>Mucoromycetes</taxon>
        <taxon>Mucorales</taxon>
        <taxon>Cunninghamellaceae</taxon>
        <taxon>Absidia</taxon>
    </lineage>
</organism>
<dbReference type="PROSITE" id="PS50217">
    <property type="entry name" value="BZIP"/>
    <property type="match status" value="1"/>
</dbReference>
<feature type="compositionally biased region" description="Polar residues" evidence="7">
    <location>
        <begin position="72"/>
        <end position="86"/>
    </location>
</feature>
<evidence type="ECO:0000313" key="10">
    <source>
        <dbReference type="Proteomes" id="UP000078561"/>
    </source>
</evidence>
<dbReference type="InterPro" id="IPR051027">
    <property type="entry name" value="bZIP_transcription_factors"/>
</dbReference>
<gene>
    <name evidence="9" type="primary">ABSGL_13785.1 scaffold 14339</name>
</gene>
<dbReference type="OrthoDB" id="295274at2759"/>
<dbReference type="GO" id="GO:0003700">
    <property type="term" value="F:DNA-binding transcription factor activity"/>
    <property type="evidence" value="ECO:0007669"/>
    <property type="project" value="InterPro"/>
</dbReference>
<dbReference type="InterPro" id="IPR046347">
    <property type="entry name" value="bZIP_sf"/>
</dbReference>
<dbReference type="EMBL" id="LT554888">
    <property type="protein sequence ID" value="SAM08123.1"/>
    <property type="molecule type" value="Genomic_DNA"/>
</dbReference>
<feature type="compositionally biased region" description="Polar residues" evidence="7">
    <location>
        <begin position="206"/>
        <end position="227"/>
    </location>
</feature>
<feature type="compositionally biased region" description="Low complexity" evidence="7">
    <location>
        <begin position="245"/>
        <end position="267"/>
    </location>
</feature>
<evidence type="ECO:0000313" key="9">
    <source>
        <dbReference type="EMBL" id="SAM08123.1"/>
    </source>
</evidence>
<feature type="region of interest" description="Disordered" evidence="7">
    <location>
        <begin position="206"/>
        <end position="302"/>
    </location>
</feature>
<evidence type="ECO:0000256" key="7">
    <source>
        <dbReference type="SAM" id="MobiDB-lite"/>
    </source>
</evidence>
<evidence type="ECO:0000259" key="8">
    <source>
        <dbReference type="PROSITE" id="PS50217"/>
    </source>
</evidence>
<keyword evidence="4" id="KW-0804">Transcription</keyword>
<sequence>MVNDQVTHSGIANTAIDPKSVLVENPANAMNGPNSQQYSSDSHGYSQVSNSPPMAVLPLNPSAKLDQEPNPFEQSFSSISRTSPNLHKSKLPSTTAAAPTSNSAPTATSTSNDDSIATVTTMSNSTSNEPLKLPPVAAMTSPSVSGVISSVPKDIAHQYAWDSLRTGPLSPSMLQRPANPDDYAYSNINPSSSLLSYSEVAPNSYQGKSESFYQQGRSQSSASNTKYQQDKQPPSQKPTKKSASTKKQAAKSNASTPSPSATSPTPANQRRKLDMDEDDLGDDDSNGKLIKKPRTDEEDEKRKNFLERNRLAALKCRQRKKQWLNNLQAKVEYLTNDNEQLQIQTNALREEIMNLKTLLLAHKDCPISQVNGFSNNINPKGMGPQHQQQALLRGTAPGAHPAVPASSGAAVTAAATTSAAAPPVSMTPIYTAQSYSQSPHPPSHRHPPQQQHRLSASSSSGAQSSGLNMVMVSQHQTNAPQPSAVSSSSGVMQF</sequence>
<dbReference type="Pfam" id="PF00170">
    <property type="entry name" value="bZIP_1"/>
    <property type="match status" value="1"/>
</dbReference>
<evidence type="ECO:0000256" key="2">
    <source>
        <dbReference type="ARBA" id="ARBA00023015"/>
    </source>
</evidence>
<evidence type="ECO:0000256" key="5">
    <source>
        <dbReference type="ARBA" id="ARBA00023242"/>
    </source>
</evidence>
<evidence type="ECO:0000256" key="4">
    <source>
        <dbReference type="ARBA" id="ARBA00023163"/>
    </source>
</evidence>
<reference evidence="9" key="1">
    <citation type="submission" date="2016-04" db="EMBL/GenBank/DDBJ databases">
        <authorList>
            <person name="Evans L.H."/>
            <person name="Alamgir A."/>
            <person name="Owens N."/>
            <person name="Weber N.D."/>
            <person name="Virtaneva K."/>
            <person name="Barbian K."/>
            <person name="Babar A."/>
            <person name="Rosenke K."/>
        </authorList>
    </citation>
    <scope>NUCLEOTIDE SEQUENCE [LARGE SCALE GENOMIC DNA]</scope>
    <source>
        <strain evidence="9">CBS 101.48</strain>
    </source>
</reference>
<evidence type="ECO:0000256" key="1">
    <source>
        <dbReference type="ARBA" id="ARBA00004123"/>
    </source>
</evidence>
<dbReference type="SMART" id="SM00338">
    <property type="entry name" value="BRLZ"/>
    <property type="match status" value="1"/>
</dbReference>
<feature type="compositionally biased region" description="Polar residues" evidence="7">
    <location>
        <begin position="471"/>
        <end position="494"/>
    </location>
</feature>
<dbReference type="InParanoid" id="A0A163KHX1"/>
<feature type="region of interest" description="Disordered" evidence="7">
    <location>
        <begin position="433"/>
        <end position="494"/>
    </location>
</feature>
<keyword evidence="3" id="KW-0238">DNA-binding</keyword>
<dbReference type="CDD" id="cd14687">
    <property type="entry name" value="bZIP_ATF2"/>
    <property type="match status" value="1"/>
</dbReference>
<keyword evidence="10" id="KW-1185">Reference proteome</keyword>
<feature type="region of interest" description="Disordered" evidence="7">
    <location>
        <begin position="1"/>
        <end position="146"/>
    </location>
</feature>
<feature type="compositionally biased region" description="Acidic residues" evidence="7">
    <location>
        <begin position="275"/>
        <end position="284"/>
    </location>
</feature>
<feature type="compositionally biased region" description="Polar residues" evidence="7">
    <location>
        <begin position="31"/>
        <end position="52"/>
    </location>
</feature>
<dbReference type="AlphaFoldDB" id="A0A163KHX1"/>
<feature type="region of interest" description="Disordered" evidence="7">
    <location>
        <begin position="166"/>
        <end position="185"/>
    </location>
</feature>
<keyword evidence="5" id="KW-0539">Nucleus</keyword>
<feature type="compositionally biased region" description="Low complexity" evidence="7">
    <location>
        <begin position="448"/>
        <end position="466"/>
    </location>
</feature>
<dbReference type="OMA" id="YAYSNIN"/>
<dbReference type="GO" id="GO:0003677">
    <property type="term" value="F:DNA binding"/>
    <property type="evidence" value="ECO:0007669"/>
    <property type="project" value="UniProtKB-KW"/>
</dbReference>
<keyword evidence="2" id="KW-0805">Transcription regulation</keyword>
<dbReference type="FunFam" id="1.20.5.170:FF:000053">
    <property type="entry name" value="BZIP transcription factor AtfA"/>
    <property type="match status" value="1"/>
</dbReference>
<feature type="domain" description="BZIP" evidence="8">
    <location>
        <begin position="299"/>
        <end position="362"/>
    </location>
</feature>
<evidence type="ECO:0000256" key="6">
    <source>
        <dbReference type="SAM" id="Coils"/>
    </source>
</evidence>
<dbReference type="GO" id="GO:0005634">
    <property type="term" value="C:nucleus"/>
    <property type="evidence" value="ECO:0007669"/>
    <property type="project" value="UniProtKB-SubCell"/>
</dbReference>
<dbReference type="PANTHER" id="PTHR19304">
    <property type="entry name" value="CYCLIC-AMP RESPONSE ELEMENT BINDING PROTEIN"/>
    <property type="match status" value="1"/>
</dbReference>
<keyword evidence="6" id="KW-0175">Coiled coil</keyword>
<feature type="compositionally biased region" description="Polar residues" evidence="7">
    <location>
        <begin position="117"/>
        <end position="129"/>
    </location>
</feature>
<accession>A0A163KHX1</accession>
<dbReference type="STRING" id="4829.A0A163KHX1"/>
<dbReference type="Gene3D" id="1.20.5.170">
    <property type="match status" value="1"/>
</dbReference>
<dbReference type="SUPFAM" id="SSF57959">
    <property type="entry name" value="Leucine zipper domain"/>
    <property type="match status" value="1"/>
</dbReference>
<feature type="compositionally biased region" description="Low complexity" evidence="7">
    <location>
        <begin position="93"/>
        <end position="115"/>
    </location>
</feature>